<dbReference type="PANTHER" id="PTHR44688">
    <property type="entry name" value="DNA-BINDING TRANSCRIPTIONAL ACTIVATOR DEVR_DOSR"/>
    <property type="match status" value="1"/>
</dbReference>
<dbReference type="PROSITE" id="PS50043">
    <property type="entry name" value="HTH_LUXR_2"/>
    <property type="match status" value="1"/>
</dbReference>
<dbReference type="SUPFAM" id="SSF52172">
    <property type="entry name" value="CheY-like"/>
    <property type="match status" value="1"/>
</dbReference>
<dbReference type="PANTHER" id="PTHR44688:SF16">
    <property type="entry name" value="DNA-BINDING TRANSCRIPTIONAL ACTIVATOR DEVR_DOSR"/>
    <property type="match status" value="1"/>
</dbReference>
<proteinExistence type="predicted"/>
<protein>
    <submittedName>
        <fullName evidence="7">LuxR C-terminal-related transcriptional regulator</fullName>
    </submittedName>
</protein>
<dbReference type="InterPro" id="IPR001789">
    <property type="entry name" value="Sig_transdc_resp-reg_receiver"/>
</dbReference>
<keyword evidence="4" id="KW-0597">Phosphoprotein</keyword>
<dbReference type="InterPro" id="IPR000792">
    <property type="entry name" value="Tscrpt_reg_LuxR_C"/>
</dbReference>
<dbReference type="EMBL" id="JBHSQJ010000047">
    <property type="protein sequence ID" value="MFC5908015.1"/>
    <property type="molecule type" value="Genomic_DNA"/>
</dbReference>
<keyword evidence="1" id="KW-0805">Transcription regulation</keyword>
<evidence type="ECO:0000259" key="5">
    <source>
        <dbReference type="PROSITE" id="PS50043"/>
    </source>
</evidence>
<evidence type="ECO:0000256" key="2">
    <source>
        <dbReference type="ARBA" id="ARBA00023125"/>
    </source>
</evidence>
<organism evidence="7 8">
    <name type="scientific">Streptacidiphilus monticola</name>
    <dbReference type="NCBI Taxonomy" id="2161674"/>
    <lineage>
        <taxon>Bacteria</taxon>
        <taxon>Bacillati</taxon>
        <taxon>Actinomycetota</taxon>
        <taxon>Actinomycetes</taxon>
        <taxon>Kitasatosporales</taxon>
        <taxon>Streptomycetaceae</taxon>
        <taxon>Streptacidiphilus</taxon>
    </lineage>
</organism>
<dbReference type="Proteomes" id="UP001596174">
    <property type="component" value="Unassembled WGS sequence"/>
</dbReference>
<evidence type="ECO:0000259" key="6">
    <source>
        <dbReference type="PROSITE" id="PS50110"/>
    </source>
</evidence>
<dbReference type="SMART" id="SM00421">
    <property type="entry name" value="HTH_LUXR"/>
    <property type="match status" value="1"/>
</dbReference>
<dbReference type="Gene3D" id="3.40.50.2300">
    <property type="match status" value="1"/>
</dbReference>
<feature type="domain" description="Response regulatory" evidence="6">
    <location>
        <begin position="6"/>
        <end position="123"/>
    </location>
</feature>
<evidence type="ECO:0000313" key="8">
    <source>
        <dbReference type="Proteomes" id="UP001596174"/>
    </source>
</evidence>
<dbReference type="SMART" id="SM00448">
    <property type="entry name" value="REC"/>
    <property type="match status" value="1"/>
</dbReference>
<evidence type="ECO:0000313" key="7">
    <source>
        <dbReference type="EMBL" id="MFC5908015.1"/>
    </source>
</evidence>
<evidence type="ECO:0000256" key="3">
    <source>
        <dbReference type="ARBA" id="ARBA00023163"/>
    </source>
</evidence>
<name>A0ABW1FZT1_9ACTN</name>
<keyword evidence="3" id="KW-0804">Transcription</keyword>
<dbReference type="InterPro" id="IPR011006">
    <property type="entry name" value="CheY-like_superfamily"/>
</dbReference>
<feature type="domain" description="HTH luxR-type" evidence="5">
    <location>
        <begin position="151"/>
        <end position="216"/>
    </location>
</feature>
<dbReference type="RefSeq" id="WP_380583011.1">
    <property type="nucleotide sequence ID" value="NZ_JBHSQJ010000047.1"/>
</dbReference>
<dbReference type="CDD" id="cd06170">
    <property type="entry name" value="LuxR_C_like"/>
    <property type="match status" value="1"/>
</dbReference>
<evidence type="ECO:0000256" key="1">
    <source>
        <dbReference type="ARBA" id="ARBA00023015"/>
    </source>
</evidence>
<dbReference type="InterPro" id="IPR016032">
    <property type="entry name" value="Sig_transdc_resp-reg_C-effctor"/>
</dbReference>
<gene>
    <name evidence="7" type="ORF">ACFP3V_12425</name>
</gene>
<feature type="modified residue" description="4-aspartylphosphate" evidence="4">
    <location>
        <position position="55"/>
    </location>
</feature>
<dbReference type="PROSITE" id="PS50110">
    <property type="entry name" value="RESPONSE_REGULATORY"/>
    <property type="match status" value="1"/>
</dbReference>
<keyword evidence="2" id="KW-0238">DNA-binding</keyword>
<reference evidence="8" key="1">
    <citation type="journal article" date="2019" name="Int. J. Syst. Evol. Microbiol.">
        <title>The Global Catalogue of Microorganisms (GCM) 10K type strain sequencing project: providing services to taxonomists for standard genome sequencing and annotation.</title>
        <authorList>
            <consortium name="The Broad Institute Genomics Platform"/>
            <consortium name="The Broad Institute Genome Sequencing Center for Infectious Disease"/>
            <person name="Wu L."/>
            <person name="Ma J."/>
        </authorList>
    </citation>
    <scope>NUCLEOTIDE SEQUENCE [LARGE SCALE GENOMIC DNA]</scope>
    <source>
        <strain evidence="8">JCM 4816</strain>
    </source>
</reference>
<dbReference type="Pfam" id="PF00196">
    <property type="entry name" value="GerE"/>
    <property type="match status" value="1"/>
</dbReference>
<accession>A0ABW1FZT1</accession>
<dbReference type="SUPFAM" id="SSF46894">
    <property type="entry name" value="C-terminal effector domain of the bipartite response regulators"/>
    <property type="match status" value="1"/>
</dbReference>
<dbReference type="PRINTS" id="PR00038">
    <property type="entry name" value="HTHLUXR"/>
</dbReference>
<sequence>MSGPIRVVVADRRRAVASLLAAGLEQSGLVSRAAAGMAEVRRLAEAGGTDVVVADIGLLAGRGGGAADGQRGWGREFGVPVIVLSEGAGTDELAPAAVRAGVRGWVPKDSSLAHLLAVIRGVHRGETWVPPLLLTRVVAELVARRDEDDEGAERLASLTVREREVLGCLCAGMSRPEIGRHLFLSTNTVRTHVQNLMVKLDVHSSVAAVALAHRLGLPGDGAQP</sequence>
<comment type="caution">
    <text evidence="7">The sequence shown here is derived from an EMBL/GenBank/DDBJ whole genome shotgun (WGS) entry which is preliminary data.</text>
</comment>
<keyword evidence="8" id="KW-1185">Reference proteome</keyword>
<dbReference type="Pfam" id="PF00072">
    <property type="entry name" value="Response_reg"/>
    <property type="match status" value="1"/>
</dbReference>
<evidence type="ECO:0000256" key="4">
    <source>
        <dbReference type="PROSITE-ProRule" id="PRU00169"/>
    </source>
</evidence>